<sequence length="46" mass="5138">MKLHTLCVRGCMCLCVLMCACPESTRMRLNACAMNAFLHKTHVQAP</sequence>
<evidence type="ECO:0000256" key="1">
    <source>
        <dbReference type="SAM" id="SignalP"/>
    </source>
</evidence>
<name>A0A0E9R8V3_ANGAN</name>
<reference evidence="2" key="1">
    <citation type="submission" date="2014-11" db="EMBL/GenBank/DDBJ databases">
        <authorList>
            <person name="Amaro Gonzalez C."/>
        </authorList>
    </citation>
    <scope>NUCLEOTIDE SEQUENCE</scope>
</reference>
<evidence type="ECO:0000313" key="2">
    <source>
        <dbReference type="EMBL" id="JAH24900.1"/>
    </source>
</evidence>
<dbReference type="PROSITE" id="PS51257">
    <property type="entry name" value="PROKAR_LIPOPROTEIN"/>
    <property type="match status" value="1"/>
</dbReference>
<organism evidence="2">
    <name type="scientific">Anguilla anguilla</name>
    <name type="common">European freshwater eel</name>
    <name type="synonym">Muraena anguilla</name>
    <dbReference type="NCBI Taxonomy" id="7936"/>
    <lineage>
        <taxon>Eukaryota</taxon>
        <taxon>Metazoa</taxon>
        <taxon>Chordata</taxon>
        <taxon>Craniata</taxon>
        <taxon>Vertebrata</taxon>
        <taxon>Euteleostomi</taxon>
        <taxon>Actinopterygii</taxon>
        <taxon>Neopterygii</taxon>
        <taxon>Teleostei</taxon>
        <taxon>Anguilliformes</taxon>
        <taxon>Anguillidae</taxon>
        <taxon>Anguilla</taxon>
    </lineage>
</organism>
<dbReference type="AlphaFoldDB" id="A0A0E9R8V3"/>
<accession>A0A0E9R8V3</accession>
<proteinExistence type="predicted"/>
<protein>
    <submittedName>
        <fullName evidence="2">Uncharacterized protein</fullName>
    </submittedName>
</protein>
<keyword evidence="1" id="KW-0732">Signal</keyword>
<dbReference type="EMBL" id="GBXM01083677">
    <property type="protein sequence ID" value="JAH24900.1"/>
    <property type="molecule type" value="Transcribed_RNA"/>
</dbReference>
<feature type="chain" id="PRO_5002431501" evidence="1">
    <location>
        <begin position="23"/>
        <end position="46"/>
    </location>
</feature>
<feature type="signal peptide" evidence="1">
    <location>
        <begin position="1"/>
        <end position="22"/>
    </location>
</feature>
<reference evidence="2" key="2">
    <citation type="journal article" date="2015" name="Fish Shellfish Immunol.">
        <title>Early steps in the European eel (Anguilla anguilla)-Vibrio vulnificus interaction in the gills: Role of the RtxA13 toxin.</title>
        <authorList>
            <person name="Callol A."/>
            <person name="Pajuelo D."/>
            <person name="Ebbesson L."/>
            <person name="Teles M."/>
            <person name="MacKenzie S."/>
            <person name="Amaro C."/>
        </authorList>
    </citation>
    <scope>NUCLEOTIDE SEQUENCE</scope>
</reference>